<comment type="caution">
    <text evidence="2">The sequence shown here is derived from an EMBL/GenBank/DDBJ whole genome shotgun (WGS) entry which is preliminary data.</text>
</comment>
<dbReference type="Pfam" id="PF00480">
    <property type="entry name" value="ROK"/>
    <property type="match status" value="1"/>
</dbReference>
<evidence type="ECO:0000313" key="3">
    <source>
        <dbReference type="Proteomes" id="UP001204953"/>
    </source>
</evidence>
<dbReference type="InterPro" id="IPR043129">
    <property type="entry name" value="ATPase_NBD"/>
</dbReference>
<name>A0AAE3GUC5_9CYAN</name>
<protein>
    <submittedName>
        <fullName evidence="2">ROK family protein</fullName>
    </submittedName>
</protein>
<comment type="similarity">
    <text evidence="1">Belongs to the ROK (NagC/XylR) family.</text>
</comment>
<dbReference type="RefSeq" id="WP_254012897.1">
    <property type="nucleotide sequence ID" value="NZ_JAMZMM010000171.1"/>
</dbReference>
<reference evidence="2" key="1">
    <citation type="submission" date="2022-06" db="EMBL/GenBank/DDBJ databases">
        <title>New cyanobacteria of genus Symplocastrum in benthos of Lake Baikal.</title>
        <authorList>
            <person name="Sorokovikova E."/>
            <person name="Tikhonova I."/>
            <person name="Krasnopeev A."/>
            <person name="Evseev P."/>
            <person name="Gladkikh A."/>
            <person name="Belykh O."/>
        </authorList>
    </citation>
    <scope>NUCLEOTIDE SEQUENCE</scope>
    <source>
        <strain evidence="2">BBK-W-15</strain>
    </source>
</reference>
<gene>
    <name evidence="2" type="ORF">NJ959_16995</name>
</gene>
<proteinExistence type="inferred from homology"/>
<evidence type="ECO:0000313" key="2">
    <source>
        <dbReference type="EMBL" id="MCP2730131.1"/>
    </source>
</evidence>
<accession>A0AAE3GUC5</accession>
<keyword evidence="3" id="KW-1185">Reference proteome</keyword>
<dbReference type="Proteomes" id="UP001204953">
    <property type="component" value="Unassembled WGS sequence"/>
</dbReference>
<dbReference type="InterPro" id="IPR000600">
    <property type="entry name" value="ROK"/>
</dbReference>
<evidence type="ECO:0000256" key="1">
    <source>
        <dbReference type="ARBA" id="ARBA00006479"/>
    </source>
</evidence>
<dbReference type="AlphaFoldDB" id="A0AAE3GUC5"/>
<dbReference type="Gene3D" id="3.30.420.40">
    <property type="match status" value="1"/>
</dbReference>
<dbReference type="EMBL" id="JAMZMM010000171">
    <property type="protein sequence ID" value="MCP2730131.1"/>
    <property type="molecule type" value="Genomic_DNA"/>
</dbReference>
<organism evidence="2 3">
    <name type="scientific">Limnofasciculus baicalensis BBK-W-15</name>
    <dbReference type="NCBI Taxonomy" id="2699891"/>
    <lineage>
        <taxon>Bacteria</taxon>
        <taxon>Bacillati</taxon>
        <taxon>Cyanobacteriota</taxon>
        <taxon>Cyanophyceae</taxon>
        <taxon>Coleofasciculales</taxon>
        <taxon>Coleofasciculaceae</taxon>
        <taxon>Limnofasciculus</taxon>
        <taxon>Limnofasciculus baicalensis</taxon>
    </lineage>
</organism>
<dbReference type="SUPFAM" id="SSF53067">
    <property type="entry name" value="Actin-like ATPase domain"/>
    <property type="match status" value="1"/>
</dbReference>
<sequence>MDQLAGGSAILQRLGVDAPQLVTLVEEEDAVALAGIKDAGHALGLGIATVIHLFNPEIVVLAGGTLRWHGYVEAALSSAKEHCIAELWAGCRIHVSTQGGLLVALGVARAAAELESKW</sequence>